<dbReference type="Pfam" id="PF17966">
    <property type="entry name" value="Muc_B2"/>
    <property type="match status" value="1"/>
</dbReference>
<organism evidence="5 6">
    <name type="scientific">Levilactobacillus brevis</name>
    <name type="common">Lactobacillus brevis</name>
    <dbReference type="NCBI Taxonomy" id="1580"/>
    <lineage>
        <taxon>Bacteria</taxon>
        <taxon>Bacillati</taxon>
        <taxon>Bacillota</taxon>
        <taxon>Bacilli</taxon>
        <taxon>Lactobacillales</taxon>
        <taxon>Lactobacillaceae</taxon>
        <taxon>Levilactobacillus</taxon>
    </lineage>
</organism>
<dbReference type="InterPro" id="IPR046776">
    <property type="entry name" value="Pectate_lyase_5"/>
</dbReference>
<feature type="transmembrane region" description="Helical" evidence="3">
    <location>
        <begin position="21"/>
        <end position="39"/>
    </location>
</feature>
<evidence type="ECO:0000256" key="2">
    <source>
        <dbReference type="SAM" id="MobiDB-lite"/>
    </source>
</evidence>
<feature type="compositionally biased region" description="Polar residues" evidence="2">
    <location>
        <begin position="69"/>
        <end position="161"/>
    </location>
</feature>
<dbReference type="RefSeq" id="WP_211756874.1">
    <property type="nucleotide sequence ID" value="NZ_JAERKF010000026.1"/>
</dbReference>
<reference evidence="5" key="1">
    <citation type="submission" date="2020-12" db="EMBL/GenBank/DDBJ databases">
        <authorList>
            <person name="Mcmullen J.G."/>
        </authorList>
    </citation>
    <scope>NUCLEOTIDE SEQUENCE</scope>
    <source>
        <strain evidence="5">Dm-2019-70</strain>
    </source>
</reference>
<dbReference type="Gene3D" id="2.60.40.4300">
    <property type="match status" value="2"/>
</dbReference>
<gene>
    <name evidence="5" type="ORF">JK167_13240</name>
</gene>
<keyword evidence="3" id="KW-0812">Transmembrane</keyword>
<evidence type="ECO:0000313" key="6">
    <source>
        <dbReference type="Proteomes" id="UP000676478"/>
    </source>
</evidence>
<evidence type="ECO:0000313" key="5">
    <source>
        <dbReference type="EMBL" id="MBS1011771.1"/>
    </source>
</evidence>
<protein>
    <submittedName>
        <fullName evidence="5">KxYKxGKxW signal peptide domain-containing protein</fullName>
    </submittedName>
</protein>
<dbReference type="EMBL" id="JAERKF010000026">
    <property type="protein sequence ID" value="MBS1011771.1"/>
    <property type="molecule type" value="Genomic_DNA"/>
</dbReference>
<keyword evidence="3" id="KW-0472">Membrane</keyword>
<keyword evidence="3" id="KW-1133">Transmembrane helix</keyword>
<dbReference type="NCBIfam" id="TIGR03715">
    <property type="entry name" value="KxYKxGKxW"/>
    <property type="match status" value="1"/>
</dbReference>
<feature type="compositionally biased region" description="Low complexity" evidence="2">
    <location>
        <begin position="1161"/>
        <end position="1170"/>
    </location>
</feature>
<comment type="caution">
    <text evidence="5">The sequence shown here is derived from an EMBL/GenBank/DDBJ whole genome shotgun (WGS) entry which is preliminary data.</text>
</comment>
<feature type="compositionally biased region" description="Low complexity" evidence="2">
    <location>
        <begin position="162"/>
        <end position="180"/>
    </location>
</feature>
<feature type="region of interest" description="Disordered" evidence="2">
    <location>
        <begin position="1149"/>
        <end position="1186"/>
    </location>
</feature>
<accession>A0AA41ERX3</accession>
<proteinExistence type="predicted"/>
<dbReference type="InterPro" id="IPR022263">
    <property type="entry name" value="KxYKxGKxW"/>
</dbReference>
<keyword evidence="1" id="KW-0732">Signal</keyword>
<feature type="region of interest" description="Disordered" evidence="2">
    <location>
        <begin position="69"/>
        <end position="205"/>
    </location>
</feature>
<dbReference type="InterPro" id="IPR041495">
    <property type="entry name" value="Mub_B2"/>
</dbReference>
<reference evidence="5" key="2">
    <citation type="submission" date="2022-09" db="EMBL/GenBank/DDBJ databases">
        <title>Genome-inferred correspondence between phylogeny and metabolic traits in the wild Drosophila gut microbiome.</title>
        <authorList>
            <person name="Bueno E."/>
            <person name="Blow F."/>
            <person name="Douglas A.E."/>
        </authorList>
    </citation>
    <scope>NUCLEOTIDE SEQUENCE</scope>
    <source>
        <strain evidence="5">Dm-2019-70</strain>
    </source>
</reference>
<dbReference type="Pfam" id="PF20585">
    <property type="entry name" value="Pectate_lyase_5"/>
    <property type="match status" value="1"/>
</dbReference>
<evidence type="ECO:0000259" key="4">
    <source>
        <dbReference type="Pfam" id="PF17966"/>
    </source>
</evidence>
<evidence type="ECO:0000256" key="3">
    <source>
        <dbReference type="SAM" id="Phobius"/>
    </source>
</evidence>
<sequence>MNKRKVFTEKKVRYKMYKAGRAWVVAGMATMSFLTFDLLTSNTSLSAKADVTSTTANPIKLSDKKVVLSKTSNSNSVAQATDKTVTSSADVSQSETGTSSVDTSQSETVTSSADTSQSKTGTGSADTSQSKTGTGSADTSQSKTETGSADTSQSKTETGSADTSQSKTETSSTDTSQSETGTNLADTAQISSVTTGTSKQNSIGTRSSIDVQNAVSKVYNDVRKGLDANLASSVLLSVASDADSERESFNDIVNNGKNTSPTSVHVAVADQVANKDKYYAEAEANGTLAEVSTWDAFAKAYNTQSVTYIKLTKDISSGLSTANSNSNGTGNPLNQRTNGIIIDGDNNTLDLGLDVSMFVGTVPVGTQFTLTDVKLMQEHTQGSASSGSTRSVIQTPFDYRLTNDGLWTFNMNNIEYVGSATIDKAGNGKYGYTPARLVDMEDSLVNYSGNIKWYSDQELSTNGSVHIADGTTIQYAQTYNRSDMDSVFYFMSWDHANTVADTGAAHDIQIGDGSKLNFKATNNGVVQQRSVFYNSWSDLSVGDSVSWTQDGFTQLFDSYNDGPGGIWGLGMSYNGTNTSNGANQWFKANFGHDLDHRILKFGNNFTLTVPKVTHTAFNFNVGWNAYFAAATSLNVNQTDYTPAVDLSGGGNITFVSPKSLSMQIYNGLGGAAYPVIRASGKDTNPNGGLDPKVISNSSFNLNNSTVNYWNRVTTSGKITGTSTFQNLKVSDGLYSLTDYSGNVLSTNFNTNTTAFKTLSNAPGRIKIKYVDQNGNEVGNAEVTINSDNYIGQIINLQSPEYVNANMPTNYMWALERQVYSGAISDKQSGGDPTTTIDDGNSYGQATYAIVPAEEANRDNTYTIYVYGVPEDVDYQYIDARTGKIISTDSISTGQEAAGGLQPANFGNVIDWKNSYYTSANLPTGYHYAATTDELNGQVQPTTLTVGTDNPTTTIYIAGDAASAKVSFVDTQTGNDLSASNLTLTGYVGQPPVVGNSFLIPKNYKLDSNSQPYQSAFTSKLNGDGTTTVTYTKDLATSGNDIQINLVHNTTKTTETKVVQQVIKYVDVNGKSVSPDNVQKVSFTRSVTTDDIDHSVEYGDWTTSGETSFVAVTSPTISDMFSDTSVVPGKDGITLDTADTQITVRYYAKNQTVTPDDPKDPNTPVDPNNPDGPKWPDGVDKDSLNKTATRTIHYVDADGKQVA</sequence>
<feature type="compositionally biased region" description="Polar residues" evidence="2">
    <location>
        <begin position="181"/>
        <end position="205"/>
    </location>
</feature>
<evidence type="ECO:0000256" key="1">
    <source>
        <dbReference type="ARBA" id="ARBA00022729"/>
    </source>
</evidence>
<feature type="domain" description="Mub B2-like" evidence="4">
    <location>
        <begin position="1049"/>
        <end position="1148"/>
    </location>
</feature>
<dbReference type="Pfam" id="PF19258">
    <property type="entry name" value="KxYKxGKxW_sig"/>
    <property type="match status" value="1"/>
</dbReference>
<dbReference type="Proteomes" id="UP000676478">
    <property type="component" value="Unassembled WGS sequence"/>
</dbReference>
<dbReference type="AlphaFoldDB" id="A0AA41ERX3"/>
<name>A0AA41ERX3_LEVBR</name>
<feature type="non-terminal residue" evidence="5">
    <location>
        <position position="1202"/>
    </location>
</feature>